<dbReference type="EMBL" id="FZMO01000034">
    <property type="protein sequence ID" value="SNQ46161.1"/>
    <property type="molecule type" value="Genomic_DNA"/>
</dbReference>
<evidence type="ECO:0000313" key="2">
    <source>
        <dbReference type="Proteomes" id="UP000234331"/>
    </source>
</evidence>
<dbReference type="Proteomes" id="UP000234331">
    <property type="component" value="Unassembled WGS sequence"/>
</dbReference>
<dbReference type="SUPFAM" id="SSF46689">
    <property type="entry name" value="Homeodomain-like"/>
    <property type="match status" value="1"/>
</dbReference>
<reference evidence="1 2" key="1">
    <citation type="submission" date="2017-06" db="EMBL/GenBank/DDBJ databases">
        <authorList>
            <person name="Kim H.J."/>
            <person name="Triplett B.A."/>
        </authorList>
    </citation>
    <scope>NUCLEOTIDE SEQUENCE [LARGE SCALE GENOMIC DNA]</scope>
    <source>
        <strain evidence="1">FRACA_ARgP5</strain>
    </source>
</reference>
<organism evidence="1 2">
    <name type="scientific">Frankia canadensis</name>
    <dbReference type="NCBI Taxonomy" id="1836972"/>
    <lineage>
        <taxon>Bacteria</taxon>
        <taxon>Bacillati</taxon>
        <taxon>Actinomycetota</taxon>
        <taxon>Actinomycetes</taxon>
        <taxon>Frankiales</taxon>
        <taxon>Frankiaceae</taxon>
        <taxon>Frankia</taxon>
    </lineage>
</organism>
<evidence type="ECO:0000313" key="1">
    <source>
        <dbReference type="EMBL" id="SNQ46161.1"/>
    </source>
</evidence>
<dbReference type="Gene3D" id="1.10.357.10">
    <property type="entry name" value="Tetracycline Repressor, domain 2"/>
    <property type="match status" value="1"/>
</dbReference>
<proteinExistence type="predicted"/>
<sequence>MGAGRTSPERPLRADARRNRDHLLAVAREAFEEAGPEASLVEIARRAGHAGHRGR</sequence>
<dbReference type="InterPro" id="IPR009057">
    <property type="entry name" value="Homeodomain-like_sf"/>
</dbReference>
<name>A0A2I2KKG6_9ACTN</name>
<gene>
    <name evidence="1" type="ORF">FRACA_1290015</name>
</gene>
<protein>
    <submittedName>
        <fullName evidence="1">TetR family transcriptional regulator</fullName>
    </submittedName>
</protein>
<accession>A0A2I2KKG6</accession>
<dbReference type="AlphaFoldDB" id="A0A2I2KKG6"/>
<keyword evidence="2" id="KW-1185">Reference proteome</keyword>